<dbReference type="GO" id="GO:0004140">
    <property type="term" value="F:dephospho-CoA kinase activity"/>
    <property type="evidence" value="ECO:0007669"/>
    <property type="project" value="UniProtKB-UniRule"/>
</dbReference>
<dbReference type="PROSITE" id="PS51219">
    <property type="entry name" value="DPCK"/>
    <property type="match status" value="1"/>
</dbReference>
<dbReference type="GO" id="GO:0015937">
    <property type="term" value="P:coenzyme A biosynthetic process"/>
    <property type="evidence" value="ECO:0007669"/>
    <property type="project" value="UniProtKB-UniRule"/>
</dbReference>
<keyword evidence="5" id="KW-0963">Cytoplasm</keyword>
<comment type="catalytic activity">
    <reaction evidence="5">
        <text>3'-dephospho-CoA + ATP = ADP + CoA + H(+)</text>
        <dbReference type="Rhea" id="RHEA:18245"/>
        <dbReference type="ChEBI" id="CHEBI:15378"/>
        <dbReference type="ChEBI" id="CHEBI:30616"/>
        <dbReference type="ChEBI" id="CHEBI:57287"/>
        <dbReference type="ChEBI" id="CHEBI:57328"/>
        <dbReference type="ChEBI" id="CHEBI:456216"/>
        <dbReference type="EC" id="2.7.1.24"/>
    </reaction>
</comment>
<evidence type="ECO:0000256" key="3">
    <source>
        <dbReference type="ARBA" id="ARBA00022840"/>
    </source>
</evidence>
<evidence type="ECO:0000313" key="8">
    <source>
        <dbReference type="Proteomes" id="UP000188481"/>
    </source>
</evidence>
<comment type="caution">
    <text evidence="7">The sequence shown here is derived from an EMBL/GenBank/DDBJ whole genome shotgun (WGS) entry which is preliminary data.</text>
</comment>
<keyword evidence="3 5" id="KW-0067">ATP-binding</keyword>
<evidence type="ECO:0000256" key="4">
    <source>
        <dbReference type="ARBA" id="ARBA00022993"/>
    </source>
</evidence>
<dbReference type="GO" id="GO:0005524">
    <property type="term" value="F:ATP binding"/>
    <property type="evidence" value="ECO:0007669"/>
    <property type="project" value="UniProtKB-UniRule"/>
</dbReference>
<keyword evidence="5" id="KW-0808">Transferase</keyword>
<feature type="binding site" evidence="5">
    <location>
        <begin position="12"/>
        <end position="17"/>
    </location>
    <ligand>
        <name>ATP</name>
        <dbReference type="ChEBI" id="CHEBI:30616"/>
    </ligand>
</feature>
<sequence length="206" mass="23173">MTYIVGLTGGIGSGKSTITHLFSDLGVPIVDADIIAREVVEKGSPLLEQIVGHFGEAVLLENGELNRAALRQQVFANEAEKNWLDGLLHPAIREAMLEQLSAQTAPYTLFVVPLLIENNLTELCQRILVIDVPPQTQLTRAMKRDQNNLEQIQRIMNAQVSRTERLKWATEIINNDKDLAENLPHLKQKVLELHRFYLQQAEAIHV</sequence>
<keyword evidence="8" id="KW-1185">Reference proteome</keyword>
<dbReference type="CDD" id="cd02022">
    <property type="entry name" value="DPCK"/>
    <property type="match status" value="1"/>
</dbReference>
<keyword evidence="4 5" id="KW-0173">Coenzyme A biosynthesis</keyword>
<dbReference type="Gene3D" id="3.40.50.300">
    <property type="entry name" value="P-loop containing nucleotide triphosphate hydrolases"/>
    <property type="match status" value="1"/>
</dbReference>
<name>A0A1V3J361_9PAST</name>
<dbReference type="EC" id="2.7.1.24" evidence="5 6"/>
<dbReference type="EMBL" id="MLHN01000018">
    <property type="protein sequence ID" value="OOF49174.1"/>
    <property type="molecule type" value="Genomic_DNA"/>
</dbReference>
<comment type="similarity">
    <text evidence="1 5">Belongs to the CoaE family.</text>
</comment>
<keyword evidence="5 7" id="KW-0418">Kinase</keyword>
<dbReference type="RefSeq" id="WP_077542891.1">
    <property type="nucleotide sequence ID" value="NZ_MLHN01000018.1"/>
</dbReference>
<evidence type="ECO:0000256" key="1">
    <source>
        <dbReference type="ARBA" id="ARBA00009018"/>
    </source>
</evidence>
<dbReference type="AlphaFoldDB" id="A0A1V3J361"/>
<evidence type="ECO:0000256" key="6">
    <source>
        <dbReference type="NCBIfam" id="TIGR00152"/>
    </source>
</evidence>
<dbReference type="Proteomes" id="UP000188481">
    <property type="component" value="Unassembled WGS sequence"/>
</dbReference>
<keyword evidence="2 5" id="KW-0547">Nucleotide-binding</keyword>
<organism evidence="7 8">
    <name type="scientific">Rodentibacter genomosp. 1</name>
    <dbReference type="NCBI Taxonomy" id="1908264"/>
    <lineage>
        <taxon>Bacteria</taxon>
        <taxon>Pseudomonadati</taxon>
        <taxon>Pseudomonadota</taxon>
        <taxon>Gammaproteobacteria</taxon>
        <taxon>Pasteurellales</taxon>
        <taxon>Pasteurellaceae</taxon>
        <taxon>Rodentibacter</taxon>
    </lineage>
</organism>
<protein>
    <recommendedName>
        <fullName evidence="5 6">Dephospho-CoA kinase</fullName>
        <ecNumber evidence="5 6">2.7.1.24</ecNumber>
    </recommendedName>
    <alternativeName>
        <fullName evidence="5">Dephosphocoenzyme A kinase</fullName>
    </alternativeName>
</protein>
<dbReference type="PANTHER" id="PTHR10695">
    <property type="entry name" value="DEPHOSPHO-COA KINASE-RELATED"/>
    <property type="match status" value="1"/>
</dbReference>
<dbReference type="PANTHER" id="PTHR10695:SF46">
    <property type="entry name" value="BIFUNCTIONAL COENZYME A SYNTHASE-RELATED"/>
    <property type="match status" value="1"/>
</dbReference>
<dbReference type="Pfam" id="PF01121">
    <property type="entry name" value="CoaE"/>
    <property type="match status" value="1"/>
</dbReference>
<comment type="function">
    <text evidence="5">Catalyzes the phosphorylation of the 3'-hydroxyl group of dephosphocoenzyme A to form coenzyme A.</text>
</comment>
<reference evidence="7 8" key="1">
    <citation type="submission" date="2016-10" db="EMBL/GenBank/DDBJ databases">
        <title>Rodentibacter gen. nov. and new species.</title>
        <authorList>
            <person name="Christensen H."/>
        </authorList>
    </citation>
    <scope>NUCLEOTIDE SEQUENCE [LARGE SCALE GENOMIC DNA]</scope>
    <source>
        <strain evidence="8">ppn416</strain>
    </source>
</reference>
<evidence type="ECO:0000256" key="5">
    <source>
        <dbReference type="HAMAP-Rule" id="MF_00376"/>
    </source>
</evidence>
<dbReference type="SUPFAM" id="SSF52540">
    <property type="entry name" value="P-loop containing nucleoside triphosphate hydrolases"/>
    <property type="match status" value="1"/>
</dbReference>
<dbReference type="UniPathway" id="UPA00241">
    <property type="reaction ID" value="UER00356"/>
</dbReference>
<dbReference type="GO" id="GO:0005737">
    <property type="term" value="C:cytoplasm"/>
    <property type="evidence" value="ECO:0007669"/>
    <property type="project" value="UniProtKB-SubCell"/>
</dbReference>
<accession>A0A1V3J361</accession>
<comment type="subcellular location">
    <subcellularLocation>
        <location evidence="5">Cytoplasm</location>
    </subcellularLocation>
</comment>
<dbReference type="HAMAP" id="MF_00376">
    <property type="entry name" value="Dephospho_CoA_kinase"/>
    <property type="match status" value="1"/>
</dbReference>
<comment type="pathway">
    <text evidence="5">Cofactor biosynthesis; coenzyme A biosynthesis; CoA from (R)-pantothenate: step 5/5.</text>
</comment>
<dbReference type="InterPro" id="IPR027417">
    <property type="entry name" value="P-loop_NTPase"/>
</dbReference>
<evidence type="ECO:0000256" key="2">
    <source>
        <dbReference type="ARBA" id="ARBA00022741"/>
    </source>
</evidence>
<evidence type="ECO:0000313" key="7">
    <source>
        <dbReference type="EMBL" id="OOF49174.1"/>
    </source>
</evidence>
<proteinExistence type="inferred from homology"/>
<gene>
    <name evidence="5" type="primary">coaE</name>
    <name evidence="7" type="ORF">BKK54_09650</name>
</gene>
<dbReference type="NCBIfam" id="TIGR00152">
    <property type="entry name" value="dephospho-CoA kinase"/>
    <property type="match status" value="1"/>
</dbReference>
<dbReference type="InterPro" id="IPR001977">
    <property type="entry name" value="Depp_CoAkinase"/>
</dbReference>
<dbReference type="STRING" id="1908264.BKK54_09650"/>